<dbReference type="SUPFAM" id="SSF53850">
    <property type="entry name" value="Periplasmic binding protein-like II"/>
    <property type="match status" value="1"/>
</dbReference>
<dbReference type="Gene3D" id="1.10.287.70">
    <property type="match status" value="1"/>
</dbReference>
<accession>A0A1Q9ED62</accession>
<dbReference type="Proteomes" id="UP000186817">
    <property type="component" value="Unassembled WGS sequence"/>
</dbReference>
<evidence type="ECO:0000256" key="2">
    <source>
        <dbReference type="ARBA" id="ARBA00022448"/>
    </source>
</evidence>
<keyword evidence="4 11" id="KW-1133">Transmembrane helix</keyword>
<feature type="transmembrane region" description="Helical" evidence="11">
    <location>
        <begin position="293"/>
        <end position="311"/>
    </location>
</feature>
<feature type="domain" description="Ionotropic glutamate receptor C-terminal" evidence="13">
    <location>
        <begin position="294"/>
        <end position="570"/>
    </location>
</feature>
<keyword evidence="15" id="KW-1185">Reference proteome</keyword>
<feature type="transmembrane region" description="Helical" evidence="11">
    <location>
        <begin position="569"/>
        <end position="588"/>
    </location>
</feature>
<reference evidence="14 15" key="1">
    <citation type="submission" date="2016-02" db="EMBL/GenBank/DDBJ databases">
        <title>Genome analysis of coral dinoflagellate symbionts highlights evolutionary adaptations to a symbiotic lifestyle.</title>
        <authorList>
            <person name="Aranda M."/>
            <person name="Li Y."/>
            <person name="Liew Y.J."/>
            <person name="Baumgarten S."/>
            <person name="Simakov O."/>
            <person name="Wilson M."/>
            <person name="Piel J."/>
            <person name="Ashoor H."/>
            <person name="Bougouffa S."/>
            <person name="Bajic V.B."/>
            <person name="Ryu T."/>
            <person name="Ravasi T."/>
            <person name="Bayer T."/>
            <person name="Micklem G."/>
            <person name="Kim H."/>
            <person name="Bhak J."/>
            <person name="Lajeunesse T.C."/>
            <person name="Voolstra C.R."/>
        </authorList>
    </citation>
    <scope>NUCLEOTIDE SEQUENCE [LARGE SCALE GENOMIC DNA]</scope>
    <source>
        <strain evidence="14 15">CCMP2467</strain>
    </source>
</reference>
<feature type="signal peptide" evidence="12">
    <location>
        <begin position="1"/>
        <end position="23"/>
    </location>
</feature>
<evidence type="ECO:0000256" key="5">
    <source>
        <dbReference type="ARBA" id="ARBA00023065"/>
    </source>
</evidence>
<evidence type="ECO:0000256" key="6">
    <source>
        <dbReference type="ARBA" id="ARBA00023136"/>
    </source>
</evidence>
<evidence type="ECO:0000256" key="12">
    <source>
        <dbReference type="SAM" id="SignalP"/>
    </source>
</evidence>
<evidence type="ECO:0000259" key="13">
    <source>
        <dbReference type="Pfam" id="PF00060"/>
    </source>
</evidence>
<keyword evidence="10" id="KW-0407">Ion channel</keyword>
<dbReference type="GO" id="GO:0016020">
    <property type="term" value="C:membrane"/>
    <property type="evidence" value="ECO:0007669"/>
    <property type="project" value="UniProtKB-SubCell"/>
</dbReference>
<evidence type="ECO:0000256" key="3">
    <source>
        <dbReference type="ARBA" id="ARBA00022692"/>
    </source>
</evidence>
<evidence type="ECO:0000256" key="10">
    <source>
        <dbReference type="ARBA" id="ARBA00023303"/>
    </source>
</evidence>
<keyword evidence="12" id="KW-0732">Signal</keyword>
<dbReference type="PANTHER" id="PTHR18966">
    <property type="entry name" value="IONOTROPIC GLUTAMATE RECEPTOR"/>
    <property type="match status" value="1"/>
</dbReference>
<dbReference type="Gene3D" id="3.40.190.10">
    <property type="entry name" value="Periplasmic binding protein-like II"/>
    <property type="match status" value="1"/>
</dbReference>
<keyword evidence="9" id="KW-1071">Ligand-gated ion channel</keyword>
<evidence type="ECO:0000313" key="15">
    <source>
        <dbReference type="Proteomes" id="UP000186817"/>
    </source>
</evidence>
<dbReference type="InterPro" id="IPR015683">
    <property type="entry name" value="Ionotropic_Glu_rcpt"/>
</dbReference>
<keyword evidence="7" id="KW-0675">Receptor</keyword>
<evidence type="ECO:0000256" key="1">
    <source>
        <dbReference type="ARBA" id="ARBA00004141"/>
    </source>
</evidence>
<comment type="caution">
    <text evidence="14">The sequence shown here is derived from an EMBL/GenBank/DDBJ whole genome shotgun (WGS) entry which is preliminary data.</text>
</comment>
<comment type="subcellular location">
    <subcellularLocation>
        <location evidence="1">Membrane</location>
        <topology evidence="1">Multi-pass membrane protein</topology>
    </subcellularLocation>
</comment>
<evidence type="ECO:0000256" key="11">
    <source>
        <dbReference type="SAM" id="Phobius"/>
    </source>
</evidence>
<dbReference type="OMA" id="QSICEDE"/>
<dbReference type="GO" id="GO:0015276">
    <property type="term" value="F:ligand-gated monoatomic ion channel activity"/>
    <property type="evidence" value="ECO:0007669"/>
    <property type="project" value="InterPro"/>
</dbReference>
<keyword evidence="2" id="KW-0813">Transport</keyword>
<keyword evidence="6 11" id="KW-0472">Membrane</keyword>
<keyword evidence="8" id="KW-0325">Glycoprotein</keyword>
<evidence type="ECO:0000256" key="7">
    <source>
        <dbReference type="ARBA" id="ARBA00023170"/>
    </source>
</evidence>
<sequence length="611" mass="67192">MSKTRSLFRALLILLAADTPSGSGSGAAVCPCINSSSPLYSAYESALVAGGLPATFGLSGCAAHDSNVSMFGCATNALPFCLNPWCYVDMDLCPENRELCEAAGGILGSQVSPHCRTRKHNAGGTNILNLSEHYSYETCGSRNVYDTSELLEPIAGRTIRAAAAAWAPWVVKRKNLRNEDVWGGPSFDFFKTSLELFHPEPVIKIIPGWATAASRAKFPESSYTACVHDVAVGNFDICLADLWLTPQRNQLVTFLPAVRQDYFYLVVKKDTYVEVELTIWERLSKPFSPFTPGAWLGIVGFLCIMSVLLWLRQLCETGCHGDFKTLCKNNVVAILRSLFFVWHDFLLGQSSMDVETGPVRQIFSLALAFFILITLASYTASLATGLVVATPPDGTVNSIDDAIRLGMKICAPSSLLDTFSSVYRDASFVGDEIQFLPRLLHRGQCDVMVLSQDLIQTLFAGKVREQDCADFRAGRITQEEAQCREGDMKRDCEFSRVGDLLWSVPLSFPVSEEMAHAFSWSFTAATTRGVMEDAKRMNAQLFSQSICEDEESGSESLALTFDNMSGSMIISFFIMMIGFVVMAGRHFYRQQAANSTENEGSPDDGELKRNV</sequence>
<organism evidence="14 15">
    <name type="scientific">Symbiodinium microadriaticum</name>
    <name type="common">Dinoflagellate</name>
    <name type="synonym">Zooxanthella microadriatica</name>
    <dbReference type="NCBI Taxonomy" id="2951"/>
    <lineage>
        <taxon>Eukaryota</taxon>
        <taxon>Sar</taxon>
        <taxon>Alveolata</taxon>
        <taxon>Dinophyceae</taxon>
        <taxon>Suessiales</taxon>
        <taxon>Symbiodiniaceae</taxon>
        <taxon>Symbiodinium</taxon>
    </lineage>
</organism>
<evidence type="ECO:0000256" key="4">
    <source>
        <dbReference type="ARBA" id="ARBA00022989"/>
    </source>
</evidence>
<name>A0A1Q9ED62_SYMMI</name>
<evidence type="ECO:0000313" key="14">
    <source>
        <dbReference type="EMBL" id="OLQ05317.1"/>
    </source>
</evidence>
<dbReference type="Pfam" id="PF00060">
    <property type="entry name" value="Lig_chan"/>
    <property type="match status" value="1"/>
</dbReference>
<feature type="transmembrane region" description="Helical" evidence="11">
    <location>
        <begin position="362"/>
        <end position="389"/>
    </location>
</feature>
<proteinExistence type="predicted"/>
<evidence type="ECO:0000256" key="9">
    <source>
        <dbReference type="ARBA" id="ARBA00023286"/>
    </source>
</evidence>
<feature type="chain" id="PRO_5012503160" description="Ionotropic glutamate receptor C-terminal domain-containing protein" evidence="12">
    <location>
        <begin position="24"/>
        <end position="611"/>
    </location>
</feature>
<evidence type="ECO:0000256" key="8">
    <source>
        <dbReference type="ARBA" id="ARBA00023180"/>
    </source>
</evidence>
<keyword evidence="5" id="KW-0406">Ion transport</keyword>
<gene>
    <name evidence="14" type="ORF">AK812_SmicGene11518</name>
</gene>
<dbReference type="InterPro" id="IPR001320">
    <property type="entry name" value="Iontro_rcpt_C"/>
</dbReference>
<dbReference type="AlphaFoldDB" id="A0A1Q9ED62"/>
<dbReference type="OrthoDB" id="5984008at2759"/>
<dbReference type="EMBL" id="LSRX01000188">
    <property type="protein sequence ID" value="OLQ05317.1"/>
    <property type="molecule type" value="Genomic_DNA"/>
</dbReference>
<protein>
    <recommendedName>
        <fullName evidence="13">Ionotropic glutamate receptor C-terminal domain-containing protein</fullName>
    </recommendedName>
</protein>
<keyword evidence="3 11" id="KW-0812">Transmembrane</keyword>